<gene>
    <name evidence="2" type="ORF">HJC23_011797</name>
</gene>
<proteinExistence type="predicted"/>
<keyword evidence="3" id="KW-1185">Reference proteome</keyword>
<name>A0ABD3PJ49_9STRA</name>
<feature type="compositionally biased region" description="Basic and acidic residues" evidence="1">
    <location>
        <begin position="44"/>
        <end position="55"/>
    </location>
</feature>
<evidence type="ECO:0000313" key="3">
    <source>
        <dbReference type="Proteomes" id="UP001516023"/>
    </source>
</evidence>
<sequence>MKEGQNNPLQIASPKCHLFLGLLCMPIVVYTKISSVHLQNNGIEKFDSPIQDPRRSFSNPPQPPLQKRPLNDASLIRDTLSNLCPNDGRRHDTSSSKTQVLPAVKRVIRGDTYPHQSEWWNMTMR</sequence>
<dbReference type="AlphaFoldDB" id="A0ABD3PJ49"/>
<dbReference type="Proteomes" id="UP001516023">
    <property type="component" value="Unassembled WGS sequence"/>
</dbReference>
<feature type="region of interest" description="Disordered" evidence="1">
    <location>
        <begin position="44"/>
        <end position="71"/>
    </location>
</feature>
<evidence type="ECO:0000256" key="1">
    <source>
        <dbReference type="SAM" id="MobiDB-lite"/>
    </source>
</evidence>
<dbReference type="EMBL" id="JABMIG020000171">
    <property type="protein sequence ID" value="KAL3787649.1"/>
    <property type="molecule type" value="Genomic_DNA"/>
</dbReference>
<comment type="caution">
    <text evidence="2">The sequence shown here is derived from an EMBL/GenBank/DDBJ whole genome shotgun (WGS) entry which is preliminary data.</text>
</comment>
<protein>
    <submittedName>
        <fullName evidence="2">Uncharacterized protein</fullName>
    </submittedName>
</protein>
<organism evidence="2 3">
    <name type="scientific">Cyclotella cryptica</name>
    <dbReference type="NCBI Taxonomy" id="29204"/>
    <lineage>
        <taxon>Eukaryota</taxon>
        <taxon>Sar</taxon>
        <taxon>Stramenopiles</taxon>
        <taxon>Ochrophyta</taxon>
        <taxon>Bacillariophyta</taxon>
        <taxon>Coscinodiscophyceae</taxon>
        <taxon>Thalassiosirophycidae</taxon>
        <taxon>Stephanodiscales</taxon>
        <taxon>Stephanodiscaceae</taxon>
        <taxon>Cyclotella</taxon>
    </lineage>
</organism>
<reference evidence="2 3" key="1">
    <citation type="journal article" date="2020" name="G3 (Bethesda)">
        <title>Improved Reference Genome for Cyclotella cryptica CCMP332, a Model for Cell Wall Morphogenesis, Salinity Adaptation, and Lipid Production in Diatoms (Bacillariophyta).</title>
        <authorList>
            <person name="Roberts W.R."/>
            <person name="Downey K.M."/>
            <person name="Ruck E.C."/>
            <person name="Traller J.C."/>
            <person name="Alverson A.J."/>
        </authorList>
    </citation>
    <scope>NUCLEOTIDE SEQUENCE [LARGE SCALE GENOMIC DNA]</scope>
    <source>
        <strain evidence="2 3">CCMP332</strain>
    </source>
</reference>
<accession>A0ABD3PJ49</accession>
<evidence type="ECO:0000313" key="2">
    <source>
        <dbReference type="EMBL" id="KAL3787649.1"/>
    </source>
</evidence>